<proteinExistence type="predicted"/>
<protein>
    <submittedName>
        <fullName evidence="1">MC060</fullName>
    </submittedName>
</protein>
<evidence type="ECO:0000313" key="6">
    <source>
        <dbReference type="EMBL" id="AYO89083.1"/>
    </source>
</evidence>
<evidence type="ECO:0000313" key="4">
    <source>
        <dbReference type="EMBL" id="AYO88035.1"/>
    </source>
</evidence>
<dbReference type="EMBL" id="KY040274">
    <property type="protein sequence ID" value="AQY16633.1"/>
    <property type="molecule type" value="Genomic_DNA"/>
</dbReference>
<dbReference type="CDD" id="cd18674">
    <property type="entry name" value="PIN_Pox_G5"/>
    <property type="match status" value="1"/>
</dbReference>
<sequence>MGIKNLKALLLQHESLLARELPGEHAAVFVDFMGVYIAAAYSAGSARELRSTMDAKLQAWRARAPRVVLFVDRGVIDIKRALRQRRQDSIAAACARKREAVRALAARASALDPSDPFYAEAREGLRARIRKARFYLFLAEAGNLYRLREELLADAPPGVAVVHCDEVDAEFEMCVRARALARSTGRWPLLVSNDQDTLCLACADALPKAIASAGAEYELRPSTHAVYLAKLTVLLNGCDFFPGLAGLAVTRDTLPRFRLFEDFSMRNVLRSLAFRDYALRGAARAEDARAVLRFIERYVALERAVYREPPPPPMSVHAFLRAALAPLWAPLAAARAAGAALLDALAAALQALPAARPRRSRTRRAARGMLAYHRERSPTREDVALLAGMLGFRVGPAPGLLAVCLQRRDVLLCFEGAFYFSDRFIIEKRAPVINICA</sequence>
<evidence type="ECO:0000313" key="5">
    <source>
        <dbReference type="EMBL" id="AYO88205.1"/>
    </source>
</evidence>
<gene>
    <name evidence="1" type="primary">MC60R</name>
</gene>
<dbReference type="EMBL" id="MH320549">
    <property type="protein sequence ID" value="AYO87865.1"/>
    <property type="molecule type" value="Genomic_DNA"/>
</dbReference>
<dbReference type="Proteomes" id="UP000320664">
    <property type="component" value="Segment"/>
</dbReference>
<reference evidence="2" key="2">
    <citation type="journal article" date="2018" name="Viruses">
        <title>New Insights into the Evolutionary and Genomic Landscape of Molluscum Contagiosum Virus (MCV) based on Nine MCV1 and Six MCV2 Complete Genome Sequences.</title>
        <authorList>
            <person name="Zorec T."/>
            <person name="Kutnjak D."/>
            <person name="Hosnjak L."/>
            <person name="Kusar B."/>
            <person name="Trcko K."/>
            <person name="Kocjan B."/>
            <person name="Li Y."/>
            <person name="Krizmaric M."/>
            <person name="Miljkovic J."/>
            <person name="Ravnikar M."/>
            <person name="Poljak M."/>
        </authorList>
    </citation>
    <scope>NUCLEOTIDE SEQUENCE [LARGE SCALE GENOMIC DNA]</scope>
    <source>
        <strain evidence="2">MCV2_MB98</strain>
        <strain evidence="3">MCV2_MC313</strain>
        <strain evidence="4">MCV2_MC316</strain>
        <strain evidence="5">MCV2_MC332</strain>
        <strain evidence="6">MCV2_MC515</strain>
    </source>
</reference>
<dbReference type="Proteomes" id="UP000317568">
    <property type="component" value="Genome"/>
</dbReference>
<dbReference type="EMBL" id="MH320556">
    <property type="protein sequence ID" value="AYO89083.1"/>
    <property type="molecule type" value="Genomic_DNA"/>
</dbReference>
<dbReference type="EMBL" id="MH320548">
    <property type="protein sequence ID" value="AYO87695.1"/>
    <property type="molecule type" value="Genomic_DNA"/>
</dbReference>
<accession>A0A1S7DLP8</accession>
<dbReference type="Pfam" id="PF04599">
    <property type="entry name" value="Pox_G5"/>
    <property type="match status" value="1"/>
</dbReference>
<name>A0A1S7DLP8_MCV2</name>
<dbReference type="Proteomes" id="UP000317891">
    <property type="component" value="Segment"/>
</dbReference>
<evidence type="ECO:0000313" key="3">
    <source>
        <dbReference type="EMBL" id="AYO87865.1"/>
    </source>
</evidence>
<organism evidence="1">
    <name type="scientific">Molluscum contagiosum virus subtype 2</name>
    <name type="common">MOCV</name>
    <name type="synonym">MCVII</name>
    <dbReference type="NCBI Taxonomy" id="10281"/>
    <lineage>
        <taxon>Viruses</taxon>
        <taxon>Varidnaviria</taxon>
        <taxon>Bamfordvirae</taxon>
        <taxon>Nucleocytoviricota</taxon>
        <taxon>Pokkesviricetes</taxon>
        <taxon>Chitovirales</taxon>
        <taxon>Poxviridae</taxon>
        <taxon>Chordopoxvirinae</taxon>
        <taxon>Molluscipoxvirus</taxon>
        <taxon>Molluscipoxvirus molluscum</taxon>
        <taxon>Molluscum contagiosum virus</taxon>
    </lineage>
</organism>
<dbReference type="EMBL" id="MH320550">
    <property type="protein sequence ID" value="AYO88035.1"/>
    <property type="molecule type" value="Genomic_DNA"/>
</dbReference>
<dbReference type="InterPro" id="IPR007678">
    <property type="entry name" value="Poxvirus_G5"/>
</dbReference>
<evidence type="ECO:0000313" key="1">
    <source>
        <dbReference type="EMBL" id="AQY16633.1"/>
    </source>
</evidence>
<reference evidence="2" key="3">
    <citation type="submission" date="2018-05" db="EMBL/GenBank/DDBJ databases">
        <authorList>
            <person name="Zorec T.M."/>
            <person name="Hosnjak L."/>
            <person name="Kutnjak D."/>
            <person name="Kusar B."/>
            <person name="Trcko K."/>
            <person name="Kocjan B.J."/>
            <person name="Li Y."/>
            <person name="Krizmaric M."/>
            <person name="Miljkovic J."/>
            <person name="Ravnikar M."/>
            <person name="Poljak M."/>
        </authorList>
    </citation>
    <scope>NUCLEOTIDE SEQUENCE</scope>
    <source>
        <strain evidence="2">MCV2_MB98</strain>
        <strain evidence="3">MCV2_MC313</strain>
        <strain evidence="4">MCV2_MC316</strain>
        <strain evidence="5">MCV2_MC332</strain>
        <strain evidence="6">MCV2_MC515</strain>
    </source>
</reference>
<organismHost>
    <name type="scientific">Homo sapiens</name>
    <name type="common">Human</name>
    <dbReference type="NCBI Taxonomy" id="9606"/>
</organismHost>
<dbReference type="EMBL" id="MH320551">
    <property type="protein sequence ID" value="AYO88205.1"/>
    <property type="molecule type" value="Genomic_DNA"/>
</dbReference>
<dbReference type="Proteomes" id="UP000315637">
    <property type="component" value="Segment"/>
</dbReference>
<evidence type="ECO:0000313" key="2">
    <source>
        <dbReference type="EMBL" id="AYO87695.1"/>
    </source>
</evidence>
<dbReference type="Proteomes" id="UP000320816">
    <property type="component" value="Segment"/>
</dbReference>
<reference evidence="1" key="1">
    <citation type="journal article" date="2017" name="J. Gen. Virol.">
        <title>Recombination events and variability among full-length genomes of co-circulating molluscum contagiosum virus subtypes 1 and 2.</title>
        <authorList>
            <person name="Lopez-Bueno A."/>
            <person name="Parras-Molto M."/>
            <person name="Lopez-Barrantes O."/>
            <person name="Belda S."/>
            <person name="Alejo A."/>
        </authorList>
    </citation>
    <scope>NUCLEOTIDE SEQUENCE</scope>
    <source>
        <strain evidence="1">Madrid 2016_1</strain>
    </source>
</reference>
<dbReference type="Proteomes" id="UP000319755">
    <property type="component" value="Genome"/>
</dbReference>